<comment type="caution">
    <text evidence="9">The sequence shown here is derived from an EMBL/GenBank/DDBJ whole genome shotgun (WGS) entry which is preliminary data.</text>
</comment>
<reference evidence="9 10" key="1">
    <citation type="journal article" date="2018" name="Nat. Ecol. Evol.">
        <title>Genomic signatures of mitonuclear coevolution across populations of Tigriopus californicus.</title>
        <authorList>
            <person name="Barreto F.S."/>
            <person name="Watson E.T."/>
            <person name="Lima T.G."/>
            <person name="Willett C.S."/>
            <person name="Edmands S."/>
            <person name="Li W."/>
            <person name="Burton R.S."/>
        </authorList>
    </citation>
    <scope>NUCLEOTIDE SEQUENCE [LARGE SCALE GENOMIC DNA]</scope>
    <source>
        <strain evidence="9 10">San Diego</strain>
    </source>
</reference>
<keyword evidence="5" id="KW-0460">Magnesium</keyword>
<proteinExistence type="inferred from homology"/>
<dbReference type="InterPro" id="IPR008949">
    <property type="entry name" value="Isoprenoid_synthase_dom_sf"/>
</dbReference>
<keyword evidence="3 8" id="KW-0808">Transferase</keyword>
<dbReference type="GO" id="GO:0042811">
    <property type="term" value="P:pheromone biosynthetic process"/>
    <property type="evidence" value="ECO:0007669"/>
    <property type="project" value="UniProtKB-ARBA"/>
</dbReference>
<protein>
    <recommendedName>
        <fullName evidence="7">Farnesyl pyrophosphate synthase</fullName>
    </recommendedName>
</protein>
<dbReference type="FunFam" id="1.10.600.10:FF:000021">
    <property type="entry name" value="Farnesyl pyrophosphate synthase"/>
    <property type="match status" value="1"/>
</dbReference>
<dbReference type="GO" id="GO:0004337">
    <property type="term" value="F:(2E,6E)-farnesyl diphosphate synthase activity"/>
    <property type="evidence" value="ECO:0007669"/>
    <property type="project" value="TreeGrafter"/>
</dbReference>
<dbReference type="GO" id="GO:0005737">
    <property type="term" value="C:cytoplasm"/>
    <property type="evidence" value="ECO:0007669"/>
    <property type="project" value="TreeGrafter"/>
</dbReference>
<evidence type="ECO:0000256" key="5">
    <source>
        <dbReference type="ARBA" id="ARBA00022842"/>
    </source>
</evidence>
<dbReference type="STRING" id="6832.A0A553NY67"/>
<dbReference type="SFLD" id="SFLDG01017">
    <property type="entry name" value="Polyprenyl_Transferase_Like"/>
    <property type="match status" value="1"/>
</dbReference>
<evidence type="ECO:0000256" key="7">
    <source>
        <dbReference type="ARBA" id="ARBA00034546"/>
    </source>
</evidence>
<dbReference type="OrthoDB" id="10257492at2759"/>
<comment type="cofactor">
    <cofactor evidence="1">
        <name>Mg(2+)</name>
        <dbReference type="ChEBI" id="CHEBI:18420"/>
    </cofactor>
</comment>
<evidence type="ECO:0000313" key="10">
    <source>
        <dbReference type="Proteomes" id="UP000318571"/>
    </source>
</evidence>
<dbReference type="GO" id="GO:0004161">
    <property type="term" value="F:dimethylallyltranstransferase activity"/>
    <property type="evidence" value="ECO:0007669"/>
    <property type="project" value="TreeGrafter"/>
</dbReference>
<organism evidence="9 10">
    <name type="scientific">Tigriopus californicus</name>
    <name type="common">Marine copepod</name>
    <dbReference type="NCBI Taxonomy" id="6832"/>
    <lineage>
        <taxon>Eukaryota</taxon>
        <taxon>Metazoa</taxon>
        <taxon>Ecdysozoa</taxon>
        <taxon>Arthropoda</taxon>
        <taxon>Crustacea</taxon>
        <taxon>Multicrustacea</taxon>
        <taxon>Hexanauplia</taxon>
        <taxon>Copepoda</taxon>
        <taxon>Harpacticoida</taxon>
        <taxon>Harpacticidae</taxon>
        <taxon>Tigriopus</taxon>
    </lineage>
</organism>
<dbReference type="InterPro" id="IPR039702">
    <property type="entry name" value="FPS1-like"/>
</dbReference>
<dbReference type="Proteomes" id="UP000318571">
    <property type="component" value="Chromosome 9"/>
</dbReference>
<dbReference type="EMBL" id="VCGU01000009">
    <property type="protein sequence ID" value="TRY70376.1"/>
    <property type="molecule type" value="Genomic_DNA"/>
</dbReference>
<dbReference type="Gene3D" id="1.10.600.10">
    <property type="entry name" value="Farnesyl Diphosphate Synthase"/>
    <property type="match status" value="1"/>
</dbReference>
<dbReference type="Pfam" id="PF00348">
    <property type="entry name" value="polyprenyl_synt"/>
    <property type="match status" value="1"/>
</dbReference>
<sequence length="383" mass="43661">MLSSMGVGLFAASCRRAILRPPTVRAMSTYVESIKVTSKDDSRPFMAVFPDLVRELTVEGAEKDIPLVPKHLMKCIQYTVPTGKRNRGLALATSYQILKPNDKDQELAYILGWCVEFLQAFFLVADDIMDGSETRRGKTTWYKHENVGLAAFNDSILLETCLYTILENHFKDKPYYHDLVQEFRTVTRYTAMGQSLDLLTSLEKTPEGKKNLDAFDMSRYSSIVRMKTSYYSFYLPVVLAMKMARIDNPELCRQAKTILLEMGHFFQVQDDYLDVFGDPKVTGKVGTDIVDGKCSWLIVVALQRANPAQRQALKECYGVDDDSSVEKVKAIYNDLKLPKIYKTFEESSFEDIQTHINQLPGGGQMLPPLVFEVFLKKLYKRHV</sequence>
<dbReference type="CDD" id="cd00685">
    <property type="entry name" value="Trans_IPPS_HT"/>
    <property type="match status" value="1"/>
</dbReference>
<dbReference type="OMA" id="CSWVVNQ"/>
<keyword evidence="10" id="KW-1185">Reference proteome</keyword>
<evidence type="ECO:0000256" key="1">
    <source>
        <dbReference type="ARBA" id="ARBA00001946"/>
    </source>
</evidence>
<evidence type="ECO:0000256" key="3">
    <source>
        <dbReference type="ARBA" id="ARBA00022679"/>
    </source>
</evidence>
<evidence type="ECO:0000256" key="4">
    <source>
        <dbReference type="ARBA" id="ARBA00022723"/>
    </source>
</evidence>
<dbReference type="PANTHER" id="PTHR11525:SF0">
    <property type="entry name" value="FARNESYL PYROPHOSPHATE SYNTHASE"/>
    <property type="match status" value="1"/>
</dbReference>
<evidence type="ECO:0000256" key="8">
    <source>
        <dbReference type="RuleBase" id="RU004466"/>
    </source>
</evidence>
<dbReference type="SUPFAM" id="SSF48576">
    <property type="entry name" value="Terpenoid synthases"/>
    <property type="match status" value="1"/>
</dbReference>
<name>A0A553NY67_TIGCA</name>
<gene>
    <name evidence="9" type="ORF">TCAL_02882</name>
</gene>
<comment type="pathway">
    <text evidence="6">Pheromone biosynthesis.</text>
</comment>
<evidence type="ECO:0000313" key="9">
    <source>
        <dbReference type="EMBL" id="TRY70376.1"/>
    </source>
</evidence>
<dbReference type="InterPro" id="IPR033749">
    <property type="entry name" value="Polyprenyl_synt_CS"/>
</dbReference>
<dbReference type="AlphaFoldDB" id="A0A553NY67"/>
<evidence type="ECO:0000256" key="6">
    <source>
        <dbReference type="ARBA" id="ARBA00033740"/>
    </source>
</evidence>
<dbReference type="PANTHER" id="PTHR11525">
    <property type="entry name" value="FARNESYL-PYROPHOSPHATE SYNTHETASE"/>
    <property type="match status" value="1"/>
</dbReference>
<accession>A0A553NY67</accession>
<dbReference type="GO" id="GO:0046872">
    <property type="term" value="F:metal ion binding"/>
    <property type="evidence" value="ECO:0007669"/>
    <property type="project" value="UniProtKB-KW"/>
</dbReference>
<dbReference type="SFLD" id="SFLDS00005">
    <property type="entry name" value="Isoprenoid_Synthase_Type_I"/>
    <property type="match status" value="1"/>
</dbReference>
<dbReference type="PROSITE" id="PS00723">
    <property type="entry name" value="POLYPRENYL_SYNTHASE_1"/>
    <property type="match status" value="1"/>
</dbReference>
<dbReference type="InterPro" id="IPR000092">
    <property type="entry name" value="Polyprenyl_synt"/>
</dbReference>
<evidence type="ECO:0000256" key="2">
    <source>
        <dbReference type="ARBA" id="ARBA00006706"/>
    </source>
</evidence>
<keyword evidence="4" id="KW-0479">Metal-binding</keyword>
<comment type="similarity">
    <text evidence="2 8">Belongs to the FPP/GGPP synthase family.</text>
</comment>
<dbReference type="PROSITE" id="PS00444">
    <property type="entry name" value="POLYPRENYL_SYNTHASE_2"/>
    <property type="match status" value="1"/>
</dbReference>
<dbReference type="GO" id="GO:0045337">
    <property type="term" value="P:farnesyl diphosphate biosynthetic process"/>
    <property type="evidence" value="ECO:0007669"/>
    <property type="project" value="TreeGrafter"/>
</dbReference>